<dbReference type="Proteomes" id="UP001642409">
    <property type="component" value="Unassembled WGS sequence"/>
</dbReference>
<name>A0ABP1GWM6_9EUKA</name>
<gene>
    <name evidence="1" type="ORF">HINF_LOCUS4764</name>
</gene>
<accession>A0ABP1GWM6</accession>
<dbReference type="EMBL" id="CAXDID020000009">
    <property type="protein sequence ID" value="CAL5978404.1"/>
    <property type="molecule type" value="Genomic_DNA"/>
</dbReference>
<sequence>MNISVPDAEKLLYWRLDSVFKEIQLSLYDCSVPCTLWSWINTNQMLSQEMTKFSKQISRVSFEGEFGYNSDNDQKPHIIERLFQPSKSSKLDVYIINYVIYIQPIKTKTEFAKRNGITQDKLNMFNPSIALQQYETKVSVPIDLYAPDLACKLLTIQEQASLSFTAVIDLSTLNEAHYALPNIFTTTRCAMNQLANFIYDYITKDNTIRLRRIIDGKLEILKSSINQCIKQQIFSHPFLTQESTNKVFKEYAAHFFTPQKKKGKKMNAQDLPFVQDIMKMDDDEAFYYNSKQSATDLTMEIINRHASPTQIKLEEYEDCSDSKNDNNMIMHPELLLCDSEDETCKSHMIRSHSQYQFGQGNDQIITKIEYDKNVFTVSITKNKKVQTYEMPYSVWNMTQNQELVLKSFSKQSKYLKRQIYQNTDNTGPEKSCFAEYKYQSFSDIQINTAMNNVKNDQVLQQILSSFIASKFRMLIIGPPSIANLLGRSLGLLLPPSLRQKIIYATINTEHECTHSNETQFPQILIPLSESDIKMKKSLPMFSQQRMSISYSQAQASTTDVSSQFQNDTTYDIRDTIFIPHKVCEQCNSYNHGVQLIPGVCIQCISGDSDQFHLMDYFLRPDESAAVVNLCADSRSQQVVSNFCFNGHWRQICKQIQDVCMRGSKRDVKFILEHFSTSNQLKEPKVLTLFNEFKSSQHLQLIVSQCLNICTYVAELAIGMGMQTDNVKLAVQLQKLKTNNYIDFIQRMLDDNLTQSYLNQSFRSAFVVFKANKYLFEREAFDFSNGDLQQKFYFTLLNGEERLVRFDSNQNIISADLLPYGATVYNLKKYKEQKLKMIEFFNNYGELYVKMPVLRLQDDEFVTDHLLKILDYVVPELSQILQEGQAQLGFSTL</sequence>
<proteinExistence type="predicted"/>
<protein>
    <submittedName>
        <fullName evidence="1">Uncharacterized protein</fullName>
    </submittedName>
</protein>
<organism evidence="1 2">
    <name type="scientific">Hexamita inflata</name>
    <dbReference type="NCBI Taxonomy" id="28002"/>
    <lineage>
        <taxon>Eukaryota</taxon>
        <taxon>Metamonada</taxon>
        <taxon>Diplomonadida</taxon>
        <taxon>Hexamitidae</taxon>
        <taxon>Hexamitinae</taxon>
        <taxon>Hexamita</taxon>
    </lineage>
</organism>
<evidence type="ECO:0000313" key="2">
    <source>
        <dbReference type="Proteomes" id="UP001642409"/>
    </source>
</evidence>
<keyword evidence="2" id="KW-1185">Reference proteome</keyword>
<reference evidence="1 2" key="1">
    <citation type="submission" date="2024-07" db="EMBL/GenBank/DDBJ databases">
        <authorList>
            <person name="Akdeniz Z."/>
        </authorList>
    </citation>
    <scope>NUCLEOTIDE SEQUENCE [LARGE SCALE GENOMIC DNA]</scope>
</reference>
<evidence type="ECO:0000313" key="1">
    <source>
        <dbReference type="EMBL" id="CAL5978404.1"/>
    </source>
</evidence>
<comment type="caution">
    <text evidence="1">The sequence shown here is derived from an EMBL/GenBank/DDBJ whole genome shotgun (WGS) entry which is preliminary data.</text>
</comment>